<dbReference type="InterPro" id="IPR012655">
    <property type="entry name" value="YrzI"/>
</dbReference>
<sequence>MTLNLLFVTVTFKKKQESFEEAEHNCNVTKQYEQTKTKQHYLSNIY</sequence>
<reference evidence="1 2" key="1">
    <citation type="submission" date="2024-04" db="EMBL/GenBank/DDBJ databases">
        <title>Bacillus oryzaecorticis sp. nov., a moderately halophilic bacterium isolated from rice husks.</title>
        <authorList>
            <person name="Zhu H.-S."/>
        </authorList>
    </citation>
    <scope>NUCLEOTIDE SEQUENCE [LARGE SCALE GENOMIC DNA]</scope>
    <source>
        <strain evidence="1 2">ZC255</strain>
    </source>
</reference>
<gene>
    <name evidence="1" type="ORF">AAEO50_19355</name>
</gene>
<comment type="caution">
    <text evidence="1">The sequence shown here is derived from an EMBL/GenBank/DDBJ whole genome shotgun (WGS) entry which is preliminary data.</text>
</comment>
<accession>A0ABU9KG98</accession>
<dbReference type="Proteomes" id="UP001389717">
    <property type="component" value="Unassembled WGS sequence"/>
</dbReference>
<dbReference type="EMBL" id="JBBYAF010000054">
    <property type="protein sequence ID" value="MEL3974452.1"/>
    <property type="molecule type" value="Genomic_DNA"/>
</dbReference>
<name>A0ABU9KG98_9BACI</name>
<dbReference type="Pfam" id="PF09501">
    <property type="entry name" value="Bac_small_YrzI"/>
    <property type="match status" value="1"/>
</dbReference>
<evidence type="ECO:0000313" key="2">
    <source>
        <dbReference type="Proteomes" id="UP001389717"/>
    </source>
</evidence>
<keyword evidence="2" id="KW-1185">Reference proteome</keyword>
<protein>
    <submittedName>
        <fullName evidence="1">YrzI family small protein</fullName>
    </submittedName>
</protein>
<dbReference type="RefSeq" id="WP_341985992.1">
    <property type="nucleotide sequence ID" value="NZ_JBBYAF010000054.1"/>
</dbReference>
<evidence type="ECO:0000313" key="1">
    <source>
        <dbReference type="EMBL" id="MEL3974452.1"/>
    </source>
</evidence>
<organism evidence="1 2">
    <name type="scientific">Rossellomorea oryzaecorticis</name>
    <dbReference type="NCBI Taxonomy" id="1396505"/>
    <lineage>
        <taxon>Bacteria</taxon>
        <taxon>Bacillati</taxon>
        <taxon>Bacillota</taxon>
        <taxon>Bacilli</taxon>
        <taxon>Bacillales</taxon>
        <taxon>Bacillaceae</taxon>
        <taxon>Rossellomorea</taxon>
    </lineage>
</organism>
<proteinExistence type="predicted"/>